<dbReference type="EMBL" id="KZ613740">
    <property type="protein sequence ID" value="PMD67612.1"/>
    <property type="molecule type" value="Genomic_DNA"/>
</dbReference>
<feature type="domain" description="Nephrocystin 3-like N-terminal" evidence="5">
    <location>
        <begin position="318"/>
        <end position="422"/>
    </location>
</feature>
<feature type="repeat" description="WD" evidence="3">
    <location>
        <begin position="898"/>
        <end position="941"/>
    </location>
</feature>
<evidence type="ECO:0000259" key="4">
    <source>
        <dbReference type="Pfam" id="PF12894"/>
    </source>
</evidence>
<dbReference type="InterPro" id="IPR019775">
    <property type="entry name" value="WD40_repeat_CS"/>
</dbReference>
<reference evidence="6 7" key="1">
    <citation type="submission" date="2016-04" db="EMBL/GenBank/DDBJ databases">
        <title>A degradative enzymes factory behind the ericoid mycorrhizal symbiosis.</title>
        <authorList>
            <consortium name="DOE Joint Genome Institute"/>
            <person name="Martino E."/>
            <person name="Morin E."/>
            <person name="Grelet G."/>
            <person name="Kuo A."/>
            <person name="Kohler A."/>
            <person name="Daghino S."/>
            <person name="Barry K."/>
            <person name="Choi C."/>
            <person name="Cichocki N."/>
            <person name="Clum A."/>
            <person name="Copeland A."/>
            <person name="Hainaut M."/>
            <person name="Haridas S."/>
            <person name="Labutti K."/>
            <person name="Lindquist E."/>
            <person name="Lipzen A."/>
            <person name="Khouja H.-R."/>
            <person name="Murat C."/>
            <person name="Ohm R."/>
            <person name="Olson A."/>
            <person name="Spatafora J."/>
            <person name="Veneault-Fourrey C."/>
            <person name="Henrissat B."/>
            <person name="Grigoriev I."/>
            <person name="Martin F."/>
            <person name="Perotto S."/>
        </authorList>
    </citation>
    <scope>NUCLEOTIDE SEQUENCE [LARGE SCALE GENOMIC DNA]</scope>
    <source>
        <strain evidence="6 7">E</strain>
    </source>
</reference>
<dbReference type="RefSeq" id="XP_024744516.1">
    <property type="nucleotide sequence ID" value="XM_024873606.1"/>
</dbReference>
<feature type="repeat" description="WD" evidence="3">
    <location>
        <begin position="1153"/>
        <end position="1193"/>
    </location>
</feature>
<dbReference type="PROSITE" id="PS50294">
    <property type="entry name" value="WD_REPEATS_REGION"/>
    <property type="match status" value="2"/>
</dbReference>
<keyword evidence="1 3" id="KW-0853">WD repeat</keyword>
<dbReference type="InterPro" id="IPR024977">
    <property type="entry name" value="Apc4-like_WD40_dom"/>
</dbReference>
<dbReference type="Pfam" id="PF12894">
    <property type="entry name" value="ANAPC4_WD40"/>
    <property type="match status" value="1"/>
</dbReference>
<gene>
    <name evidence="6" type="ORF">K444DRAFT_515551</name>
</gene>
<dbReference type="Pfam" id="PF24883">
    <property type="entry name" value="NPHP3_N"/>
    <property type="match status" value="1"/>
</dbReference>
<proteinExistence type="predicted"/>
<evidence type="ECO:0000256" key="2">
    <source>
        <dbReference type="ARBA" id="ARBA00022737"/>
    </source>
</evidence>
<dbReference type="Proteomes" id="UP000235371">
    <property type="component" value="Unassembled WGS sequence"/>
</dbReference>
<dbReference type="InterPro" id="IPR056884">
    <property type="entry name" value="NPHP3-like_N"/>
</dbReference>
<feature type="non-terminal residue" evidence="6">
    <location>
        <position position="1"/>
    </location>
</feature>
<dbReference type="InterPro" id="IPR015943">
    <property type="entry name" value="WD40/YVTN_repeat-like_dom_sf"/>
</dbReference>
<dbReference type="SUPFAM" id="SSF50978">
    <property type="entry name" value="WD40 repeat-like"/>
    <property type="match status" value="1"/>
</dbReference>
<protein>
    <submittedName>
        <fullName evidence="6">WD40 repeat-like protein</fullName>
    </submittedName>
</protein>
<dbReference type="SUPFAM" id="SSF50998">
    <property type="entry name" value="Quinoprotein alcohol dehydrogenase-like"/>
    <property type="match status" value="1"/>
</dbReference>
<dbReference type="GeneID" id="36581686"/>
<keyword evidence="7" id="KW-1185">Reference proteome</keyword>
<dbReference type="CDD" id="cd00200">
    <property type="entry name" value="WD40"/>
    <property type="match status" value="1"/>
</dbReference>
<dbReference type="Pfam" id="PF00400">
    <property type="entry name" value="WD40"/>
    <property type="match status" value="3"/>
</dbReference>
<evidence type="ECO:0000313" key="6">
    <source>
        <dbReference type="EMBL" id="PMD67612.1"/>
    </source>
</evidence>
<feature type="domain" description="Anaphase-promoting complex subunit 4-like WD40" evidence="4">
    <location>
        <begin position="1165"/>
        <end position="1246"/>
    </location>
</feature>
<evidence type="ECO:0000259" key="5">
    <source>
        <dbReference type="Pfam" id="PF24883"/>
    </source>
</evidence>
<dbReference type="InterPro" id="IPR011047">
    <property type="entry name" value="Quinoprotein_ADH-like_sf"/>
</dbReference>
<keyword evidence="2" id="KW-0677">Repeat</keyword>
<dbReference type="OrthoDB" id="538223at2759"/>
<dbReference type="STRING" id="1095630.A0A2J6TX54"/>
<accession>A0A2J6TX54</accession>
<name>A0A2J6TX54_9HELO</name>
<dbReference type="PROSITE" id="PS50082">
    <property type="entry name" value="WD_REPEATS_2"/>
    <property type="match status" value="4"/>
</dbReference>
<dbReference type="Gene3D" id="2.130.10.10">
    <property type="entry name" value="YVTN repeat-like/Quinoprotein amine dehydrogenase"/>
    <property type="match status" value="3"/>
</dbReference>
<dbReference type="InterPro" id="IPR001680">
    <property type="entry name" value="WD40_rpt"/>
</dbReference>
<organism evidence="6 7">
    <name type="scientific">Hyaloscypha bicolor E</name>
    <dbReference type="NCBI Taxonomy" id="1095630"/>
    <lineage>
        <taxon>Eukaryota</taxon>
        <taxon>Fungi</taxon>
        <taxon>Dikarya</taxon>
        <taxon>Ascomycota</taxon>
        <taxon>Pezizomycotina</taxon>
        <taxon>Leotiomycetes</taxon>
        <taxon>Helotiales</taxon>
        <taxon>Hyaloscyphaceae</taxon>
        <taxon>Hyaloscypha</taxon>
        <taxon>Hyaloscypha bicolor</taxon>
    </lineage>
</organism>
<dbReference type="PANTHER" id="PTHR19879">
    <property type="entry name" value="TRANSCRIPTION INITIATION FACTOR TFIID"/>
    <property type="match status" value="1"/>
</dbReference>
<feature type="repeat" description="WD" evidence="3">
    <location>
        <begin position="1071"/>
        <end position="1112"/>
    </location>
</feature>
<feature type="repeat" description="WD" evidence="3">
    <location>
        <begin position="942"/>
        <end position="983"/>
    </location>
</feature>
<dbReference type="PANTHER" id="PTHR19879:SF9">
    <property type="entry name" value="TRANSCRIPTION INITIATION FACTOR TFIID SUBUNIT 5"/>
    <property type="match status" value="1"/>
</dbReference>
<dbReference type="InParanoid" id="A0A2J6TX54"/>
<dbReference type="SMART" id="SM00320">
    <property type="entry name" value="WD40"/>
    <property type="match status" value="9"/>
</dbReference>
<sequence>SKLWERAFENLKDSGKHKDIIAIIKDHLVDTKPPSSDGRMDPNSTTSASKIDVKTTELDSEIDAGECFREAKDEISQEGEHLESTTREFVQKTVSVLNMTLSIGDVAVSFDPVHAALPWAAIRTVLLLITAYGNLKAQMLSAISRISSLVFYCESYYTLYLASDTSLSNHESALNELEASITEVYSQSLLCLGFIFQHGRSWNNAITAPFKLGDMDKYTQGLVESGNKLEHAASYCDKHGNHESRLMIVKLHELAKDFLQLRLDDAERLKAVQYNKYALERLGIANGVSFECLDPEECHECHRGTRVALLKDIYCRDIYAWVDDADSSPVFWLQGKAGTGKSTISQTVATQYDSLRALGASFFIKRGAGLRDKAARIFSTIAHQLAHRLPLFSKYLVDAIEEISDIPHENIKTQFETFILVRLVIAQLPRLNEISWVRVKCFVTSRPEIPILVEFHKITSSYRPLVLQDISEDVVKADISVYLQSSLSKIRDEYNLFNTLCPLESNWPGQTDLDILVEMSFPLFIFAKTVCRFVKDYELGGYPEVQRKKVFDYREFRSRGQHFHLHATYLPILERILPDPLQKEDGGHFEENRSNILEEFRDIVGAIINLADPLPVASLARLINKETRGVLNMLNTLQSVLNVPTDPETPVKLFHLSFRDFLVNREENPFYIYEVKTHENLVDGCLLLLSKHLHRNMVGLKEPGKLRIDIDQGKVRELLASDIRYACLYWVSHLTKSERRIRDGDMVHIFLSEHFLYWLEALSLLGSTSDSIGLIDTLRNLVEDGSNSVELSGFLYDAWRFVLQNRWIINHAPLQLYFCAIFAPESSIIKAKARDAYEERPVPPEMPKKWSPELLRITNLPRYVRAVAFCGDGKSLAACIQKTIRLWNIATGDEIQILEGHEDIIIDIAFSPLEPFAVLASGSHDYTVRLWNTNAGEQIWVATQHTDVVNSISFSANGQLIGSGSSDKTTRIWDAKTGRQIQAKRQRAGVDVVAFARTGPSIASLSSSGGIIVIIWNAITGEQLRELELPSPYINCMAFSIDGRLLASGPQGGNAIIRLWNVDTGQQVQASYVHDGRVEGFRFSPSNHNILALASSKGVTLWDIATGTEIRRYEENEHGFEAIAFSPNGQLLAVVTYSTVRVWATTTEDIQKLDSHNKRLNCLKVSPNQQLLATATSDNVKLWEVRTRKQIQTLNFDRDVADFSFSPDSQSLGVEISDYILRVWNVETGEVAHRFNLNSSVSATAFSSDGRKLNTVVRQAVLVKNHVVLAVLRFRLYGKGRGLLYVTCGNYIRKLVFL</sequence>
<evidence type="ECO:0000256" key="3">
    <source>
        <dbReference type="PROSITE-ProRule" id="PRU00221"/>
    </source>
</evidence>
<evidence type="ECO:0000256" key="1">
    <source>
        <dbReference type="ARBA" id="ARBA00022574"/>
    </source>
</evidence>
<dbReference type="PROSITE" id="PS00678">
    <property type="entry name" value="WD_REPEATS_1"/>
    <property type="match status" value="2"/>
</dbReference>
<dbReference type="InterPro" id="IPR036322">
    <property type="entry name" value="WD40_repeat_dom_sf"/>
</dbReference>
<evidence type="ECO:0000313" key="7">
    <source>
        <dbReference type="Proteomes" id="UP000235371"/>
    </source>
</evidence>